<dbReference type="PANTHER" id="PTHR11467:SF113">
    <property type="entry name" value="OS09G0402100 PROTEIN"/>
    <property type="match status" value="1"/>
</dbReference>
<dbReference type="PANTHER" id="PTHR11467">
    <property type="entry name" value="HISTONE H1"/>
    <property type="match status" value="1"/>
</dbReference>
<gene>
    <name evidence="6" type="ORF">URODEC1_LOCUS6790</name>
</gene>
<evidence type="ECO:0000256" key="3">
    <source>
        <dbReference type="ARBA" id="ARBA00023242"/>
    </source>
</evidence>
<evidence type="ECO:0000256" key="2">
    <source>
        <dbReference type="ARBA" id="ARBA00023125"/>
    </source>
</evidence>
<dbReference type="Pfam" id="PF00538">
    <property type="entry name" value="Linker_histone"/>
    <property type="match status" value="2"/>
</dbReference>
<dbReference type="GO" id="GO:0003677">
    <property type="term" value="F:DNA binding"/>
    <property type="evidence" value="ECO:0007669"/>
    <property type="project" value="UniProtKB-KW"/>
</dbReference>
<dbReference type="PROSITE" id="PS51504">
    <property type="entry name" value="H15"/>
    <property type="match status" value="2"/>
</dbReference>
<dbReference type="InterPro" id="IPR036388">
    <property type="entry name" value="WH-like_DNA-bd_sf"/>
</dbReference>
<dbReference type="SMART" id="SM00526">
    <property type="entry name" value="H15"/>
    <property type="match status" value="2"/>
</dbReference>
<keyword evidence="2" id="KW-0238">DNA-binding</keyword>
<evidence type="ECO:0000313" key="6">
    <source>
        <dbReference type="EMBL" id="CAL4896714.1"/>
    </source>
</evidence>
<evidence type="ECO:0000256" key="4">
    <source>
        <dbReference type="SAM" id="MobiDB-lite"/>
    </source>
</evidence>
<evidence type="ECO:0000259" key="5">
    <source>
        <dbReference type="PROSITE" id="PS51504"/>
    </source>
</evidence>
<dbReference type="Proteomes" id="UP001497457">
    <property type="component" value="Chromosome 10rd"/>
</dbReference>
<dbReference type="GO" id="GO:0005634">
    <property type="term" value="C:nucleus"/>
    <property type="evidence" value="ECO:0007669"/>
    <property type="project" value="UniProtKB-SubCell"/>
</dbReference>
<feature type="domain" description="H15" evidence="5">
    <location>
        <begin position="11"/>
        <end position="81"/>
    </location>
</feature>
<feature type="compositionally biased region" description="Basic residues" evidence="4">
    <location>
        <begin position="96"/>
        <end position="107"/>
    </location>
</feature>
<protein>
    <recommendedName>
        <fullName evidence="5">H15 domain-containing protein</fullName>
    </recommendedName>
</protein>
<keyword evidence="7" id="KW-1185">Reference proteome</keyword>
<dbReference type="Gene3D" id="1.10.10.10">
    <property type="entry name" value="Winged helix-like DNA-binding domain superfamily/Winged helix DNA-binding domain"/>
    <property type="match status" value="2"/>
</dbReference>
<reference evidence="7" key="1">
    <citation type="submission" date="2024-06" db="EMBL/GenBank/DDBJ databases">
        <authorList>
            <person name="Ryan C."/>
        </authorList>
    </citation>
    <scope>NUCLEOTIDE SEQUENCE [LARGE SCALE GENOMIC DNA]</scope>
</reference>
<proteinExistence type="predicted"/>
<evidence type="ECO:0000313" key="7">
    <source>
        <dbReference type="Proteomes" id="UP001497457"/>
    </source>
</evidence>
<dbReference type="InterPro" id="IPR005818">
    <property type="entry name" value="Histone_H1/H5_H15"/>
</dbReference>
<dbReference type="SUPFAM" id="SSF46785">
    <property type="entry name" value="Winged helix' DNA-binding domain"/>
    <property type="match status" value="2"/>
</dbReference>
<reference evidence="6 7" key="2">
    <citation type="submission" date="2024-10" db="EMBL/GenBank/DDBJ databases">
        <authorList>
            <person name="Ryan C."/>
        </authorList>
    </citation>
    <scope>NUCLEOTIDE SEQUENCE [LARGE SCALE GENOMIC DNA]</scope>
</reference>
<comment type="subcellular location">
    <subcellularLocation>
        <location evidence="1">Nucleus</location>
    </subcellularLocation>
</comment>
<dbReference type="AlphaFoldDB" id="A0ABC8VUB8"/>
<feature type="region of interest" description="Disordered" evidence="4">
    <location>
        <begin position="93"/>
        <end position="118"/>
    </location>
</feature>
<dbReference type="EMBL" id="OZ075120">
    <property type="protein sequence ID" value="CAL4896714.1"/>
    <property type="molecule type" value="Genomic_DNA"/>
</dbReference>
<sequence>MGRRPPVPLHSSASFPEMILEAIVALKDDNISNESAILGYIKGKYGACLPLKHASLVRSHLARMVCAGEVVLNQSNYHQPDPAPVVAADANAVPVKRGRRRRRKRKAPPPEPFTGASVTPSETFVLGAIDAISAKASLGYSLPSLPSYPEMVVEALQALDNENGSNSAAIVGYLEGNYGTRLSGRHAVFVRGQLSIMKARGQVLSVTPTPQGEASSGR</sequence>
<feature type="domain" description="H15" evidence="5">
    <location>
        <begin position="144"/>
        <end position="218"/>
    </location>
</feature>
<dbReference type="InterPro" id="IPR036390">
    <property type="entry name" value="WH_DNA-bd_sf"/>
</dbReference>
<evidence type="ECO:0000256" key="1">
    <source>
        <dbReference type="ARBA" id="ARBA00004123"/>
    </source>
</evidence>
<organism evidence="6 7">
    <name type="scientific">Urochloa decumbens</name>
    <dbReference type="NCBI Taxonomy" id="240449"/>
    <lineage>
        <taxon>Eukaryota</taxon>
        <taxon>Viridiplantae</taxon>
        <taxon>Streptophyta</taxon>
        <taxon>Embryophyta</taxon>
        <taxon>Tracheophyta</taxon>
        <taxon>Spermatophyta</taxon>
        <taxon>Magnoliopsida</taxon>
        <taxon>Liliopsida</taxon>
        <taxon>Poales</taxon>
        <taxon>Poaceae</taxon>
        <taxon>PACMAD clade</taxon>
        <taxon>Panicoideae</taxon>
        <taxon>Panicodae</taxon>
        <taxon>Paniceae</taxon>
        <taxon>Melinidinae</taxon>
        <taxon>Urochloa</taxon>
    </lineage>
</organism>
<name>A0ABC8VUB8_9POAL</name>
<keyword evidence="3" id="KW-0539">Nucleus</keyword>
<accession>A0ABC8VUB8</accession>